<dbReference type="GO" id="GO:0005737">
    <property type="term" value="C:cytoplasm"/>
    <property type="evidence" value="ECO:0007669"/>
    <property type="project" value="TreeGrafter"/>
</dbReference>
<dbReference type="PANTHER" id="PTHR48051:SF53">
    <property type="entry name" value="LEUCINE RICH REPEAT CONTAINING 58"/>
    <property type="match status" value="1"/>
</dbReference>
<comment type="caution">
    <text evidence="4">The sequence shown here is derived from an EMBL/GenBank/DDBJ whole genome shotgun (WGS) entry which is preliminary data.</text>
</comment>
<evidence type="ECO:0000256" key="3">
    <source>
        <dbReference type="SAM" id="MobiDB-lite"/>
    </source>
</evidence>
<accession>A0AAW1TIV9</accession>
<dbReference type="InterPro" id="IPR003591">
    <property type="entry name" value="Leu-rich_rpt_typical-subtyp"/>
</dbReference>
<dbReference type="InterPro" id="IPR050216">
    <property type="entry name" value="LRR_domain-containing"/>
</dbReference>
<dbReference type="PROSITE" id="PS51450">
    <property type="entry name" value="LRR"/>
    <property type="match status" value="2"/>
</dbReference>
<dbReference type="InterPro" id="IPR032675">
    <property type="entry name" value="LRR_dom_sf"/>
</dbReference>
<dbReference type="PANTHER" id="PTHR48051">
    <property type="match status" value="1"/>
</dbReference>
<keyword evidence="1" id="KW-0433">Leucine-rich repeat</keyword>
<name>A0AAW1TIV9_9CUCU</name>
<dbReference type="Proteomes" id="UP001431783">
    <property type="component" value="Unassembled WGS sequence"/>
</dbReference>
<dbReference type="SMART" id="SM00364">
    <property type="entry name" value="LRR_BAC"/>
    <property type="match status" value="6"/>
</dbReference>
<dbReference type="SMART" id="SM00369">
    <property type="entry name" value="LRR_TYP"/>
    <property type="match status" value="6"/>
</dbReference>
<gene>
    <name evidence="4" type="ORF">WA026_006144</name>
</gene>
<organism evidence="4 5">
    <name type="scientific">Henosepilachna vigintioctopunctata</name>
    <dbReference type="NCBI Taxonomy" id="420089"/>
    <lineage>
        <taxon>Eukaryota</taxon>
        <taxon>Metazoa</taxon>
        <taxon>Ecdysozoa</taxon>
        <taxon>Arthropoda</taxon>
        <taxon>Hexapoda</taxon>
        <taxon>Insecta</taxon>
        <taxon>Pterygota</taxon>
        <taxon>Neoptera</taxon>
        <taxon>Endopterygota</taxon>
        <taxon>Coleoptera</taxon>
        <taxon>Polyphaga</taxon>
        <taxon>Cucujiformia</taxon>
        <taxon>Coccinelloidea</taxon>
        <taxon>Coccinellidae</taxon>
        <taxon>Epilachninae</taxon>
        <taxon>Epilachnini</taxon>
        <taxon>Henosepilachna</taxon>
    </lineage>
</organism>
<dbReference type="Pfam" id="PF13855">
    <property type="entry name" value="LRR_8"/>
    <property type="match status" value="2"/>
</dbReference>
<reference evidence="4 5" key="1">
    <citation type="submission" date="2023-03" db="EMBL/GenBank/DDBJ databases">
        <title>Genome insight into feeding habits of ladybird beetles.</title>
        <authorList>
            <person name="Li H.-S."/>
            <person name="Huang Y.-H."/>
            <person name="Pang H."/>
        </authorList>
    </citation>
    <scope>NUCLEOTIDE SEQUENCE [LARGE SCALE GENOMIC DNA]</scope>
    <source>
        <strain evidence="4">SYSU_2023b</strain>
        <tissue evidence="4">Whole body</tissue>
    </source>
</reference>
<dbReference type="InterPro" id="IPR001611">
    <property type="entry name" value="Leu-rich_rpt"/>
</dbReference>
<keyword evidence="2" id="KW-0677">Repeat</keyword>
<protein>
    <recommendedName>
        <fullName evidence="6">Leucine-rich repeat-containing protein 58</fullName>
    </recommendedName>
</protein>
<evidence type="ECO:0008006" key="6">
    <source>
        <dbReference type="Google" id="ProtNLM"/>
    </source>
</evidence>
<dbReference type="SMART" id="SM00365">
    <property type="entry name" value="LRR_SD22"/>
    <property type="match status" value="4"/>
</dbReference>
<dbReference type="Pfam" id="PF00560">
    <property type="entry name" value="LRR_1"/>
    <property type="match status" value="1"/>
</dbReference>
<evidence type="ECO:0000313" key="5">
    <source>
        <dbReference type="Proteomes" id="UP001431783"/>
    </source>
</evidence>
<keyword evidence="5" id="KW-1185">Reference proteome</keyword>
<evidence type="ECO:0000256" key="1">
    <source>
        <dbReference type="ARBA" id="ARBA00022614"/>
    </source>
</evidence>
<evidence type="ECO:0000313" key="4">
    <source>
        <dbReference type="EMBL" id="KAK9870049.1"/>
    </source>
</evidence>
<proteinExistence type="predicted"/>
<sequence>MNGSVSLQDPADEEYSMDTYTSDSSDSDHSGRVVDLAYRLLDVTAIDQHLDQYFDNKKRFIEIESIMLRHNRLSSIPENVSRFSNLKTLDLSNNMLKTLPDILQFCPLVTLIVKHNFLTNDSLPKSFARKNTLKELNLSGNQLTEFPEQICDLVNLRYLYLGGNKMSTISRNIYKLTNIQVLYLGGNEIVEVPPVLGQLKTLQALALCENKIETLPFNIADLHGLKSLQLHKNRLRVLPPEIVALKNLSELSLRENPLVVQFISEMSNNPPSLLELAARVVKLYDIPVADGDLPRTLHKYLETANHCVNPKCKGVYFDNRVEHIKFVDFCGKYRLPLLHYLCSVKCRKTTKEEVPEPSRSYMMKKVLLG</sequence>
<evidence type="ECO:0000256" key="2">
    <source>
        <dbReference type="ARBA" id="ARBA00022737"/>
    </source>
</evidence>
<dbReference type="AlphaFoldDB" id="A0AAW1TIV9"/>
<dbReference type="SUPFAM" id="SSF52058">
    <property type="entry name" value="L domain-like"/>
    <property type="match status" value="1"/>
</dbReference>
<dbReference type="EMBL" id="JARQZJ010000002">
    <property type="protein sequence ID" value="KAK9870049.1"/>
    <property type="molecule type" value="Genomic_DNA"/>
</dbReference>
<dbReference type="Gene3D" id="3.80.10.10">
    <property type="entry name" value="Ribonuclease Inhibitor"/>
    <property type="match status" value="1"/>
</dbReference>
<feature type="region of interest" description="Disordered" evidence="3">
    <location>
        <begin position="1"/>
        <end position="29"/>
    </location>
</feature>